<proteinExistence type="inferred from homology"/>
<dbReference type="InterPro" id="IPR050245">
    <property type="entry name" value="PrsA_foldase"/>
</dbReference>
<evidence type="ECO:0000256" key="5">
    <source>
        <dbReference type="ARBA" id="ARBA00023110"/>
    </source>
</evidence>
<dbReference type="PANTHER" id="PTHR47245:SF2">
    <property type="entry name" value="PEPTIDYL-PROLYL CIS-TRANS ISOMERASE HP_0175-RELATED"/>
    <property type="match status" value="1"/>
</dbReference>
<dbReference type="PANTHER" id="PTHR47245">
    <property type="entry name" value="PEPTIDYLPROLYL ISOMERASE"/>
    <property type="match status" value="1"/>
</dbReference>
<evidence type="ECO:0000256" key="6">
    <source>
        <dbReference type="ARBA" id="ARBA00030642"/>
    </source>
</evidence>
<dbReference type="RefSeq" id="WP_189491044.1">
    <property type="nucleotide sequence ID" value="NZ_BMZO01000009.1"/>
</dbReference>
<evidence type="ECO:0000256" key="9">
    <source>
        <dbReference type="SAM" id="MobiDB-lite"/>
    </source>
</evidence>
<comment type="catalytic activity">
    <reaction evidence="1">
        <text>[protein]-peptidylproline (omega=180) = [protein]-peptidylproline (omega=0)</text>
        <dbReference type="Rhea" id="RHEA:16237"/>
        <dbReference type="Rhea" id="RHEA-COMP:10747"/>
        <dbReference type="Rhea" id="RHEA-COMP:10748"/>
        <dbReference type="ChEBI" id="CHEBI:83833"/>
        <dbReference type="ChEBI" id="CHEBI:83834"/>
        <dbReference type="EC" id="5.2.1.8"/>
    </reaction>
</comment>
<dbReference type="EC" id="5.2.1.8" evidence="3"/>
<accession>A0A8J3GHP4</accession>
<dbReference type="AlphaFoldDB" id="A0A8J3GHP4"/>
<dbReference type="PROSITE" id="PS50198">
    <property type="entry name" value="PPIC_PPIASE_2"/>
    <property type="match status" value="1"/>
</dbReference>
<dbReference type="PROSITE" id="PS01096">
    <property type="entry name" value="PPIC_PPIASE_1"/>
    <property type="match status" value="1"/>
</dbReference>
<evidence type="ECO:0000256" key="10">
    <source>
        <dbReference type="SAM" id="SignalP"/>
    </source>
</evidence>
<comment type="similarity">
    <text evidence="2">Belongs to the PpiC/parvulin rotamase family.</text>
</comment>
<reference evidence="12" key="2">
    <citation type="submission" date="2020-09" db="EMBL/GenBank/DDBJ databases">
        <authorList>
            <person name="Sun Q."/>
            <person name="Kim S."/>
        </authorList>
    </citation>
    <scope>NUCLEOTIDE SEQUENCE</scope>
    <source>
        <strain evidence="12">KCTC 42097</strain>
    </source>
</reference>
<dbReference type="Pfam" id="PF13616">
    <property type="entry name" value="Rotamase_3"/>
    <property type="match status" value="1"/>
</dbReference>
<keyword evidence="13" id="KW-1185">Reference proteome</keyword>
<evidence type="ECO:0000313" key="12">
    <source>
        <dbReference type="EMBL" id="GHC76196.1"/>
    </source>
</evidence>
<feature type="region of interest" description="Disordered" evidence="9">
    <location>
        <begin position="303"/>
        <end position="322"/>
    </location>
</feature>
<organism evidence="12 13">
    <name type="scientific">Limoniibacter endophyticus</name>
    <dbReference type="NCBI Taxonomy" id="1565040"/>
    <lineage>
        <taxon>Bacteria</taxon>
        <taxon>Pseudomonadati</taxon>
        <taxon>Pseudomonadota</taxon>
        <taxon>Alphaproteobacteria</taxon>
        <taxon>Hyphomicrobiales</taxon>
        <taxon>Bartonellaceae</taxon>
        <taxon>Limoniibacter</taxon>
    </lineage>
</organism>
<sequence>MSFILMRNRKSHIAAAFAAMLLSAAPLHAQDAAPAVDPKAVVATVDGKEITQGELALIQEELGQQFAALPEDQRQAAALVALVEVKHFASEAEKEGIDKTPEFQLRLDHLRSRALHSQYVASLEKQITDEELKAEYDAQIAKIPASEEIHARHILIRGSDNAEEDAKAKEKAEEIIGQLNDGGNFEELAKENSADGSASEGGDLGYFGKGQMVPPFEEAAFALEKGAYTKEPVKSQFGYHIIKLEDKRDRQPPAFEDVKDQVRSMMLSQKYQGIVRDLPNQAKVDIPDGTLKTAYDNMIKQSTDALNGQQAPAGGAVPAPAQ</sequence>
<dbReference type="InterPro" id="IPR023058">
    <property type="entry name" value="PPIase_PpiC_CS"/>
</dbReference>
<dbReference type="Proteomes" id="UP000641137">
    <property type="component" value="Unassembled WGS sequence"/>
</dbReference>
<evidence type="ECO:0000256" key="3">
    <source>
        <dbReference type="ARBA" id="ARBA00013194"/>
    </source>
</evidence>
<evidence type="ECO:0000256" key="4">
    <source>
        <dbReference type="ARBA" id="ARBA00018370"/>
    </source>
</evidence>
<evidence type="ECO:0000259" key="11">
    <source>
        <dbReference type="PROSITE" id="PS50198"/>
    </source>
</evidence>
<evidence type="ECO:0000256" key="8">
    <source>
        <dbReference type="PROSITE-ProRule" id="PRU00278"/>
    </source>
</evidence>
<evidence type="ECO:0000256" key="2">
    <source>
        <dbReference type="ARBA" id="ARBA00007656"/>
    </source>
</evidence>
<dbReference type="SUPFAM" id="SSF54534">
    <property type="entry name" value="FKBP-like"/>
    <property type="match status" value="1"/>
</dbReference>
<dbReference type="EMBL" id="BMZO01000009">
    <property type="protein sequence ID" value="GHC76196.1"/>
    <property type="molecule type" value="Genomic_DNA"/>
</dbReference>
<feature type="domain" description="PpiC" evidence="11">
    <location>
        <begin position="146"/>
        <end position="246"/>
    </location>
</feature>
<evidence type="ECO:0000256" key="1">
    <source>
        <dbReference type="ARBA" id="ARBA00000971"/>
    </source>
</evidence>
<feature type="signal peptide" evidence="10">
    <location>
        <begin position="1"/>
        <end position="29"/>
    </location>
</feature>
<comment type="caution">
    <text evidence="12">The sequence shown here is derived from an EMBL/GenBank/DDBJ whole genome shotgun (WGS) entry which is preliminary data.</text>
</comment>
<evidence type="ECO:0000256" key="7">
    <source>
        <dbReference type="ARBA" id="ARBA00031484"/>
    </source>
</evidence>
<feature type="compositionally biased region" description="Low complexity" evidence="9">
    <location>
        <begin position="308"/>
        <end position="322"/>
    </location>
</feature>
<keyword evidence="10" id="KW-0732">Signal</keyword>
<dbReference type="GO" id="GO:0003755">
    <property type="term" value="F:peptidyl-prolyl cis-trans isomerase activity"/>
    <property type="evidence" value="ECO:0007669"/>
    <property type="project" value="UniProtKB-KW"/>
</dbReference>
<gene>
    <name evidence="12" type="ORF">GCM10010136_26670</name>
</gene>
<feature type="chain" id="PRO_5035313117" description="Parvulin-like PPIase" evidence="10">
    <location>
        <begin position="30"/>
        <end position="322"/>
    </location>
</feature>
<keyword evidence="8 12" id="KW-0413">Isomerase</keyword>
<dbReference type="Gene3D" id="1.10.8.1040">
    <property type="match status" value="1"/>
</dbReference>
<dbReference type="InterPro" id="IPR000297">
    <property type="entry name" value="PPIase_PpiC"/>
</dbReference>
<evidence type="ECO:0000313" key="13">
    <source>
        <dbReference type="Proteomes" id="UP000641137"/>
    </source>
</evidence>
<keyword evidence="5 8" id="KW-0697">Rotamase</keyword>
<dbReference type="Gene3D" id="3.10.50.40">
    <property type="match status" value="1"/>
</dbReference>
<protein>
    <recommendedName>
        <fullName evidence="4">Parvulin-like PPIase</fullName>
        <ecNumber evidence="3">5.2.1.8</ecNumber>
    </recommendedName>
    <alternativeName>
        <fullName evidence="6">Peptidyl-prolyl cis-trans isomerase plp</fullName>
    </alternativeName>
    <alternativeName>
        <fullName evidence="7">Rotamase plp</fullName>
    </alternativeName>
</protein>
<dbReference type="SUPFAM" id="SSF109998">
    <property type="entry name" value="Triger factor/SurA peptide-binding domain-like"/>
    <property type="match status" value="1"/>
</dbReference>
<name>A0A8J3GHP4_9HYPH</name>
<dbReference type="InterPro" id="IPR027304">
    <property type="entry name" value="Trigger_fact/SurA_dom_sf"/>
</dbReference>
<reference evidence="12" key="1">
    <citation type="journal article" date="2014" name="Int. J. Syst. Evol. Microbiol.">
        <title>Complete genome sequence of Corynebacterium casei LMG S-19264T (=DSM 44701T), isolated from a smear-ripened cheese.</title>
        <authorList>
            <consortium name="US DOE Joint Genome Institute (JGI-PGF)"/>
            <person name="Walter F."/>
            <person name="Albersmeier A."/>
            <person name="Kalinowski J."/>
            <person name="Ruckert C."/>
        </authorList>
    </citation>
    <scope>NUCLEOTIDE SEQUENCE</scope>
    <source>
        <strain evidence="12">KCTC 42097</strain>
    </source>
</reference>
<dbReference type="InterPro" id="IPR046357">
    <property type="entry name" value="PPIase_dom_sf"/>
</dbReference>